<dbReference type="Proteomes" id="UP000613030">
    <property type="component" value="Unassembled WGS sequence"/>
</dbReference>
<sequence length="379" mass="43420">MNRDLGLKILAQIMEWPDEQAQTEFRWLSFMSAYKYDGYREYLAGARFIEGLATWLQQFLPTDRITAYQYIKENLLYIGPAEMQRLVEKFFTETVLKSLQVKVANNKIIPKYMVFSSEESLENLHSETRKILFMGLSDGARLDSLRRANAGIISNEQVAITTEISNAKWEDMLKELREDPKNKDKSEKFSGVYLIDDFTASGTSLIREDPIGSGKFKGKLIKFALALQATTKYLKCSPFEDHFQITIHHYIGTQQAKANIESRYSHAREELEKIGIKDVQFSFGMVLPSSIKLTASSVEPFAKLCNNYYDHSIYNKHFEKSGCADGKFGYAECGLPVILEHNTPNNSLSLLWAETNGKNGAHPMRPLFRRRQRHIDFSA</sequence>
<reference evidence="2 3" key="1">
    <citation type="submission" date="2021-01" db="EMBL/GenBank/DDBJ databases">
        <title>Chryseolinea sp. Jin1 Genome sequencing and assembly.</title>
        <authorList>
            <person name="Kim I."/>
        </authorList>
    </citation>
    <scope>NUCLEOTIDE SEQUENCE [LARGE SCALE GENOMIC DNA]</scope>
    <source>
        <strain evidence="2 3">Jin1</strain>
    </source>
</reference>
<evidence type="ECO:0000259" key="1">
    <source>
        <dbReference type="Pfam" id="PF24390"/>
    </source>
</evidence>
<dbReference type="EMBL" id="JAERRB010000018">
    <property type="protein sequence ID" value="MBL0745718.1"/>
    <property type="molecule type" value="Genomic_DNA"/>
</dbReference>
<keyword evidence="3" id="KW-1185">Reference proteome</keyword>
<gene>
    <name evidence="2" type="ORF">JI741_31080</name>
</gene>
<evidence type="ECO:0000313" key="2">
    <source>
        <dbReference type="EMBL" id="MBL0745718.1"/>
    </source>
</evidence>
<accession>A0ABS1L2F8</accession>
<organism evidence="2 3">
    <name type="scientific">Chryseolinea lacunae</name>
    <dbReference type="NCBI Taxonomy" id="2801331"/>
    <lineage>
        <taxon>Bacteria</taxon>
        <taxon>Pseudomonadati</taxon>
        <taxon>Bacteroidota</taxon>
        <taxon>Cytophagia</taxon>
        <taxon>Cytophagales</taxon>
        <taxon>Fulvivirgaceae</taxon>
        <taxon>Chryseolinea</taxon>
    </lineage>
</organism>
<name>A0ABS1L2F8_9BACT</name>
<protein>
    <recommendedName>
        <fullName evidence="1">PRTase-CE domain-containing protein</fullName>
    </recommendedName>
</protein>
<evidence type="ECO:0000313" key="3">
    <source>
        <dbReference type="Proteomes" id="UP000613030"/>
    </source>
</evidence>
<proteinExistence type="predicted"/>
<comment type="caution">
    <text evidence="2">The sequence shown here is derived from an EMBL/GenBank/DDBJ whole genome shotgun (WGS) entry which is preliminary data.</text>
</comment>
<dbReference type="InterPro" id="IPR056920">
    <property type="entry name" value="PRTase-CE"/>
</dbReference>
<feature type="domain" description="PRTase-CE" evidence="1">
    <location>
        <begin position="54"/>
        <end position="370"/>
    </location>
</feature>
<dbReference type="RefSeq" id="WP_202016313.1">
    <property type="nucleotide sequence ID" value="NZ_JAERRB010000018.1"/>
</dbReference>
<dbReference type="Pfam" id="PF24390">
    <property type="entry name" value="PRTase-CE"/>
    <property type="match status" value="1"/>
</dbReference>